<evidence type="ECO:0000313" key="3">
    <source>
        <dbReference type="Proteomes" id="UP001142317"/>
    </source>
</evidence>
<dbReference type="EMBL" id="BSEO01000014">
    <property type="protein sequence ID" value="GLJ80971.1"/>
    <property type="molecule type" value="Genomic_DNA"/>
</dbReference>
<dbReference type="RefSeq" id="WP_210007138.1">
    <property type="nucleotide sequence ID" value="NZ_BSEO01000014.1"/>
</dbReference>
<feature type="region of interest" description="Disordered" evidence="1">
    <location>
        <begin position="1"/>
        <end position="79"/>
    </location>
</feature>
<keyword evidence="3" id="KW-1185">Reference proteome</keyword>
<comment type="caution">
    <text evidence="2">The sequence shown here is derived from an EMBL/GenBank/DDBJ whole genome shotgun (WGS) entry which is preliminary data.</text>
</comment>
<protein>
    <submittedName>
        <fullName evidence="2">Uncharacterized protein</fullName>
    </submittedName>
</protein>
<dbReference type="Proteomes" id="UP001142317">
    <property type="component" value="Unassembled WGS sequence"/>
</dbReference>
<evidence type="ECO:0000313" key="2">
    <source>
        <dbReference type="EMBL" id="GLJ80971.1"/>
    </source>
</evidence>
<name>A0A9W6M4E6_9MICO</name>
<evidence type="ECO:0000256" key="1">
    <source>
        <dbReference type="SAM" id="MobiDB-lite"/>
    </source>
</evidence>
<feature type="compositionally biased region" description="Acidic residues" evidence="1">
    <location>
        <begin position="69"/>
        <end position="79"/>
    </location>
</feature>
<reference evidence="2" key="2">
    <citation type="submission" date="2023-01" db="EMBL/GenBank/DDBJ databases">
        <authorList>
            <person name="Sun Q."/>
            <person name="Evtushenko L."/>
        </authorList>
    </citation>
    <scope>NUCLEOTIDE SEQUENCE</scope>
    <source>
        <strain evidence="2">VKM Ac-1447</strain>
    </source>
</reference>
<gene>
    <name evidence="2" type="ORF">GCM10017586_26540</name>
</gene>
<accession>A0A9W6M4E6</accession>
<sequence>METEMNRDLPEGVVDPDGADRTSLAASEAEDDAVRTADTPADAAPAPDGDAPNGFVESAEIQQGLDPDLVTDEQAEDER</sequence>
<feature type="compositionally biased region" description="Basic and acidic residues" evidence="1">
    <location>
        <begin position="1"/>
        <end position="10"/>
    </location>
</feature>
<dbReference type="AlphaFoldDB" id="A0A9W6M4E6"/>
<proteinExistence type="predicted"/>
<reference evidence="2" key="1">
    <citation type="journal article" date="2014" name="Int. J. Syst. Evol. Microbiol.">
        <title>Complete genome sequence of Corynebacterium casei LMG S-19264T (=DSM 44701T), isolated from a smear-ripened cheese.</title>
        <authorList>
            <consortium name="US DOE Joint Genome Institute (JGI-PGF)"/>
            <person name="Walter F."/>
            <person name="Albersmeier A."/>
            <person name="Kalinowski J."/>
            <person name="Ruckert C."/>
        </authorList>
    </citation>
    <scope>NUCLEOTIDE SEQUENCE</scope>
    <source>
        <strain evidence="2">VKM Ac-1447</strain>
    </source>
</reference>
<organism evidence="2 3">
    <name type="scientific">Microbacterium imperiale</name>
    <dbReference type="NCBI Taxonomy" id="33884"/>
    <lineage>
        <taxon>Bacteria</taxon>
        <taxon>Bacillati</taxon>
        <taxon>Actinomycetota</taxon>
        <taxon>Actinomycetes</taxon>
        <taxon>Micrococcales</taxon>
        <taxon>Microbacteriaceae</taxon>
        <taxon>Microbacterium</taxon>
    </lineage>
</organism>
<feature type="compositionally biased region" description="Low complexity" evidence="1">
    <location>
        <begin position="36"/>
        <end position="52"/>
    </location>
</feature>